<evidence type="ECO:0000313" key="2">
    <source>
        <dbReference type="Proteomes" id="UP000045782"/>
    </source>
</evidence>
<dbReference type="Proteomes" id="UP000045782">
    <property type="component" value="Unassembled WGS sequence"/>
</dbReference>
<dbReference type="AlphaFoldDB" id="A0A0U1BK49"/>
<evidence type="ECO:0000313" key="1">
    <source>
        <dbReference type="EMBL" id="CPV70591.1"/>
    </source>
</evidence>
<sequence>MVWMKITCAEREQIWADRDANRNLAPISTCTDLDAEFHSEPEVFTEWGDRETQVPVLRDYRYPARYCASDPPGTVRPDRKPCEHYRYEVQS</sequence>
<name>A0A0U1BK49_9MYCO</name>
<accession>A0A0U1BK49</accession>
<organism evidence="1 2">
    <name type="scientific">Mycobacteroides abscessus</name>
    <dbReference type="NCBI Taxonomy" id="36809"/>
    <lineage>
        <taxon>Bacteria</taxon>
        <taxon>Bacillati</taxon>
        <taxon>Actinomycetota</taxon>
        <taxon>Actinomycetes</taxon>
        <taxon>Mycobacteriales</taxon>
        <taxon>Mycobacteriaceae</taxon>
        <taxon>Mycobacteroides</taxon>
    </lineage>
</organism>
<reference evidence="1 2" key="1">
    <citation type="submission" date="2015-03" db="EMBL/GenBank/DDBJ databases">
        <authorList>
            <person name="Murphy D."/>
        </authorList>
    </citation>
    <scope>NUCLEOTIDE SEQUENCE [LARGE SCALE GENOMIC DNA]</scope>
    <source>
        <strain evidence="1 2">PAP088</strain>
    </source>
</reference>
<dbReference type="EMBL" id="CSWP01000012">
    <property type="protein sequence ID" value="CPV70591.1"/>
    <property type="molecule type" value="Genomic_DNA"/>
</dbReference>
<proteinExistence type="predicted"/>
<gene>
    <name evidence="1" type="ORF">ERS075579_04824</name>
</gene>
<protein>
    <submittedName>
        <fullName evidence="1">Uncharacterized protein</fullName>
    </submittedName>
</protein>